<feature type="domain" description="Zn(2)-C6 fungal-type" evidence="11">
    <location>
        <begin position="18"/>
        <end position="48"/>
    </location>
</feature>
<keyword evidence="3" id="KW-0862">Zinc</keyword>
<dbReference type="FunFam" id="4.10.240.10:FF:000005">
    <property type="entry name" value="Quinic acid utilization activator"/>
    <property type="match status" value="1"/>
</dbReference>
<comment type="subcellular location">
    <subcellularLocation>
        <location evidence="1">Nucleus</location>
    </subcellularLocation>
</comment>
<dbReference type="Pfam" id="PF00172">
    <property type="entry name" value="Zn_clus"/>
    <property type="match status" value="1"/>
</dbReference>
<evidence type="ECO:0000256" key="7">
    <source>
        <dbReference type="ARBA" id="ARBA00023159"/>
    </source>
</evidence>
<evidence type="ECO:0000256" key="10">
    <source>
        <dbReference type="SAM" id="MobiDB-lite"/>
    </source>
</evidence>
<dbReference type="VEuPathDB" id="FungiDB:EMCG_02707"/>
<dbReference type="InterPro" id="IPR001138">
    <property type="entry name" value="Zn2Cys6_DnaBD"/>
</dbReference>
<feature type="region of interest" description="Disordered" evidence="10">
    <location>
        <begin position="132"/>
        <end position="156"/>
    </location>
</feature>
<dbReference type="Gene3D" id="4.10.240.10">
    <property type="entry name" value="Zn(2)-C6 fungal-type DNA-binding domain"/>
    <property type="match status" value="1"/>
</dbReference>
<dbReference type="SMART" id="SM00906">
    <property type="entry name" value="Fungal_trans"/>
    <property type="match status" value="1"/>
</dbReference>
<dbReference type="InterPro" id="IPR052783">
    <property type="entry name" value="Metabolic/Drug-Res_Regulator"/>
</dbReference>
<dbReference type="GO" id="GO:0000981">
    <property type="term" value="F:DNA-binding transcription factor activity, RNA polymerase II-specific"/>
    <property type="evidence" value="ECO:0007669"/>
    <property type="project" value="InterPro"/>
</dbReference>
<dbReference type="CDD" id="cd00067">
    <property type="entry name" value="GAL4"/>
    <property type="match status" value="1"/>
</dbReference>
<dbReference type="GO" id="GO:0045944">
    <property type="term" value="P:positive regulation of transcription by RNA polymerase II"/>
    <property type="evidence" value="ECO:0007669"/>
    <property type="project" value="TreeGrafter"/>
</dbReference>
<keyword evidence="2" id="KW-0479">Metal-binding</keyword>
<keyword evidence="8" id="KW-0804">Transcription</keyword>
<sequence length="932" mass="103926">MDEEKRHGGTKRKRVSKACDRCRSKKYRCDGLRPACMACQQSGHDCSYDPIVKKRGLPEGYVRGLEKLWALSISNIEGLEEVVLEMLGPKEIESSRRKRLFSLWNNEGASEKLHETWKSSELYANVEELLSNQGSTPIGPSSTEEDGGSIEPEDSVSDIASDSQLDDFSDYHIGEFPPWALTRTRHTAPPSPSADIKRIRLSAMNQAAEKESGMELPVQTPHLLDMYFAHTHSWFPIIAKHEILRASYQYLNPAFQMGRNLAGSGNHAALWAILSYTTAQIPPGTEVNSTALTRFNNSHEEAKGFYAVARSLIPDEKGKFEIGHVQAFLLLTLVNIGCRDWTAAWVLCGQATSVAIDLGLGTQTRGKQRSRCSKEEETFLGCFLLDTLLSARLARSPRMRSDSIHNVNPLEEDGLEEWSPWVDVFLIRKLQEGGNAPPRGPLRSCSTFNRLIELSKLLNILSGRDPLAPNAAAMVHESFLRDLKDWETKLPHGHRLSNVSNKIFSGESSSLLLPHQIFLLWTQMAILILHSARRLPPDRPFSYSLHQVMDITLSLLNSHAENFTQSCLPPIFEFSLRTIVDAARLHSLSQNQDITVLILWLESITNQISRTGGMWPVYTSLIEDMRQNTSGVQPPYSQILDLDSLRRNRVSLYARLSSSPSESMYDILDSLESFPWEDMDTEQPANEEYLSFFPFLSQASKAQFDDSDCKNNSEPFILPSPQDVDDGWAGLQSLAPAATRQILSMTPSLLRARAGETTPPPPPGRTACIPTVNRKEGINYRPQLINGGYTCGQQKTTPPFPNHKTPSPAIAPAPNDIDSIFHDLPTPNNSETSTSKPHKASTTHTHNDNSSHAQLIIDICDDKSFEDALLNNHGDDNSIVDGAHEFRKKEKAEGKGKQRLFSLIMRPPSIADIWPPPGFFPDAFGEEGEKGD</sequence>
<evidence type="ECO:0000256" key="2">
    <source>
        <dbReference type="ARBA" id="ARBA00022723"/>
    </source>
</evidence>
<evidence type="ECO:0000256" key="1">
    <source>
        <dbReference type="ARBA" id="ARBA00004123"/>
    </source>
</evidence>
<evidence type="ECO:0000256" key="6">
    <source>
        <dbReference type="ARBA" id="ARBA00023125"/>
    </source>
</evidence>
<evidence type="ECO:0000256" key="5">
    <source>
        <dbReference type="ARBA" id="ARBA00023015"/>
    </source>
</evidence>
<dbReference type="SMART" id="SM00066">
    <property type="entry name" value="GAL4"/>
    <property type="match status" value="1"/>
</dbReference>
<evidence type="ECO:0000256" key="8">
    <source>
        <dbReference type="ARBA" id="ARBA00023163"/>
    </source>
</evidence>
<feature type="region of interest" description="Disordered" evidence="10">
    <location>
        <begin position="824"/>
        <end position="849"/>
    </location>
</feature>
<evidence type="ECO:0000256" key="9">
    <source>
        <dbReference type="ARBA" id="ARBA00023242"/>
    </source>
</evidence>
<name>A0A0G2HYV7_9EURO</name>
<evidence type="ECO:0000313" key="12">
    <source>
        <dbReference type="EMBL" id="KKZ62995.1"/>
    </source>
</evidence>
<dbReference type="GO" id="GO:0008270">
    <property type="term" value="F:zinc ion binding"/>
    <property type="evidence" value="ECO:0007669"/>
    <property type="project" value="InterPro"/>
</dbReference>
<dbReference type="EMBL" id="LCZI01001016">
    <property type="protein sequence ID" value="KKZ62995.1"/>
    <property type="molecule type" value="Genomic_DNA"/>
</dbReference>
<feature type="compositionally biased region" description="Polar residues" evidence="10">
    <location>
        <begin position="132"/>
        <end position="142"/>
    </location>
</feature>
<evidence type="ECO:0000259" key="11">
    <source>
        <dbReference type="PROSITE" id="PS50048"/>
    </source>
</evidence>
<dbReference type="OrthoDB" id="3364175at2759"/>
<organism evidence="12 13">
    <name type="scientific">[Emmonsia] crescens</name>
    <dbReference type="NCBI Taxonomy" id="73230"/>
    <lineage>
        <taxon>Eukaryota</taxon>
        <taxon>Fungi</taxon>
        <taxon>Dikarya</taxon>
        <taxon>Ascomycota</taxon>
        <taxon>Pezizomycotina</taxon>
        <taxon>Eurotiomycetes</taxon>
        <taxon>Eurotiomycetidae</taxon>
        <taxon>Onygenales</taxon>
        <taxon>Ajellomycetaceae</taxon>
        <taxon>Emergomyces</taxon>
    </lineage>
</organism>
<dbReference type="Pfam" id="PF04082">
    <property type="entry name" value="Fungal_trans"/>
    <property type="match status" value="1"/>
</dbReference>
<evidence type="ECO:0000313" key="13">
    <source>
        <dbReference type="Proteomes" id="UP000034164"/>
    </source>
</evidence>
<gene>
    <name evidence="12" type="ORF">EMCG_02707</name>
</gene>
<keyword evidence="6" id="KW-0238">DNA-binding</keyword>
<dbReference type="AlphaFoldDB" id="A0A0G2HYV7"/>
<dbReference type="InterPro" id="IPR007219">
    <property type="entry name" value="XnlR_reg_dom"/>
</dbReference>
<proteinExistence type="predicted"/>
<keyword evidence="9" id="KW-0539">Nucleus</keyword>
<keyword evidence="4" id="KW-0672">Quinate metabolism</keyword>
<protein>
    <recommendedName>
        <fullName evidence="11">Zn(2)-C6 fungal-type domain-containing protein</fullName>
    </recommendedName>
</protein>
<keyword evidence="5" id="KW-0805">Transcription regulation</keyword>
<keyword evidence="7" id="KW-0010">Activator</keyword>
<feature type="compositionally biased region" description="Acidic residues" evidence="10">
    <location>
        <begin position="143"/>
        <end position="156"/>
    </location>
</feature>
<dbReference type="GO" id="GO:0003677">
    <property type="term" value="F:DNA binding"/>
    <property type="evidence" value="ECO:0007669"/>
    <property type="project" value="UniProtKB-KW"/>
</dbReference>
<dbReference type="PANTHER" id="PTHR47655">
    <property type="entry name" value="QUINIC ACID UTILIZATION ACTIVATOR"/>
    <property type="match status" value="1"/>
</dbReference>
<dbReference type="Proteomes" id="UP000034164">
    <property type="component" value="Unassembled WGS sequence"/>
</dbReference>
<dbReference type="GO" id="GO:0005634">
    <property type="term" value="C:nucleus"/>
    <property type="evidence" value="ECO:0007669"/>
    <property type="project" value="UniProtKB-SubCell"/>
</dbReference>
<accession>A0A0G2HYV7</accession>
<reference evidence="13" key="1">
    <citation type="journal article" date="2015" name="PLoS Genet.">
        <title>The dynamic genome and transcriptome of the human fungal pathogen Blastomyces and close relative Emmonsia.</title>
        <authorList>
            <person name="Munoz J.F."/>
            <person name="Gauthier G.M."/>
            <person name="Desjardins C.A."/>
            <person name="Gallo J.E."/>
            <person name="Holder J."/>
            <person name="Sullivan T.D."/>
            <person name="Marty A.J."/>
            <person name="Carmen J.C."/>
            <person name="Chen Z."/>
            <person name="Ding L."/>
            <person name="Gujja S."/>
            <person name="Magrini V."/>
            <person name="Misas E."/>
            <person name="Mitreva M."/>
            <person name="Priest M."/>
            <person name="Saif S."/>
            <person name="Whiston E.A."/>
            <person name="Young S."/>
            <person name="Zeng Q."/>
            <person name="Goldman W.E."/>
            <person name="Mardis E.R."/>
            <person name="Taylor J.W."/>
            <person name="McEwen J.G."/>
            <person name="Clay O.K."/>
            <person name="Klein B.S."/>
            <person name="Cuomo C.A."/>
        </authorList>
    </citation>
    <scope>NUCLEOTIDE SEQUENCE [LARGE SCALE GENOMIC DNA]</scope>
    <source>
        <strain evidence="13">UAMH 3008</strain>
    </source>
</reference>
<comment type="caution">
    <text evidence="12">The sequence shown here is derived from an EMBL/GenBank/DDBJ whole genome shotgun (WGS) entry which is preliminary data.</text>
</comment>
<feature type="compositionally biased region" description="Polar residues" evidence="10">
    <location>
        <begin position="826"/>
        <end position="835"/>
    </location>
</feature>
<dbReference type="GO" id="GO:0006351">
    <property type="term" value="P:DNA-templated transcription"/>
    <property type="evidence" value="ECO:0007669"/>
    <property type="project" value="InterPro"/>
</dbReference>
<dbReference type="CDD" id="cd12148">
    <property type="entry name" value="fungal_TF_MHR"/>
    <property type="match status" value="1"/>
</dbReference>
<dbReference type="SUPFAM" id="SSF57701">
    <property type="entry name" value="Zn2/Cys6 DNA-binding domain"/>
    <property type="match status" value="1"/>
</dbReference>
<dbReference type="InterPro" id="IPR036864">
    <property type="entry name" value="Zn2-C6_fun-type_DNA-bd_sf"/>
</dbReference>
<evidence type="ECO:0000256" key="4">
    <source>
        <dbReference type="ARBA" id="ARBA00022911"/>
    </source>
</evidence>
<dbReference type="PROSITE" id="PS00463">
    <property type="entry name" value="ZN2_CY6_FUNGAL_1"/>
    <property type="match status" value="1"/>
</dbReference>
<dbReference type="PANTHER" id="PTHR47655:SF1">
    <property type="entry name" value="ZN(II)2CYS6 TRANSCRIPTION FACTOR (EUROFUNG)"/>
    <property type="match status" value="1"/>
</dbReference>
<evidence type="ECO:0000256" key="3">
    <source>
        <dbReference type="ARBA" id="ARBA00022833"/>
    </source>
</evidence>
<dbReference type="PROSITE" id="PS50048">
    <property type="entry name" value="ZN2_CY6_FUNGAL_2"/>
    <property type="match status" value="1"/>
</dbReference>